<reference evidence="1 2" key="1">
    <citation type="submission" date="2019-02" db="EMBL/GenBank/DDBJ databases">
        <title>Investigation of anaerobic lignin degradation for improved lignocellulosic biofuels.</title>
        <authorList>
            <person name="Deangelis K."/>
        </authorList>
    </citation>
    <scope>NUCLEOTIDE SEQUENCE [LARGE SCALE GENOMIC DNA]</scope>
    <source>
        <strain evidence="1 2">159R</strain>
    </source>
</reference>
<evidence type="ECO:0000313" key="1">
    <source>
        <dbReference type="EMBL" id="TCL02888.1"/>
    </source>
</evidence>
<evidence type="ECO:0000313" key="2">
    <source>
        <dbReference type="Proteomes" id="UP000294555"/>
    </source>
</evidence>
<dbReference type="Proteomes" id="UP000294555">
    <property type="component" value="Unassembled WGS sequence"/>
</dbReference>
<dbReference type="RefSeq" id="WP_243701412.1">
    <property type="nucleotide sequence ID" value="NZ_SJOI01000001.1"/>
</dbReference>
<dbReference type="CDD" id="cd20691">
    <property type="entry name" value="CdiI_EC536-like"/>
    <property type="match status" value="1"/>
</dbReference>
<gene>
    <name evidence="1" type="ORF">EZJ58_0927</name>
</gene>
<keyword evidence="2" id="KW-1185">Reference proteome</keyword>
<comment type="caution">
    <text evidence="1">The sequence shown here is derived from an EMBL/GenBank/DDBJ whole genome shotgun (WGS) entry which is preliminary data.</text>
</comment>
<dbReference type="EMBL" id="SJOI01000001">
    <property type="protein sequence ID" value="TCL02888.1"/>
    <property type="molecule type" value="Genomic_DNA"/>
</dbReference>
<accession>A0A4V2Q2H8</accession>
<name>A0A4V2Q2H8_9GAMM</name>
<protein>
    <submittedName>
        <fullName evidence="1">Uncharacterized protein</fullName>
    </submittedName>
</protein>
<dbReference type="Pfam" id="PF18616">
    <property type="entry name" value="CdiI_3"/>
    <property type="match status" value="1"/>
</dbReference>
<dbReference type="AlphaFoldDB" id="A0A4V2Q2H8"/>
<sequence>MNPSKKEENPPLQRGYESVLDVPIDALTVDDICRAIRQKICIDQLMPRALASVKEDPLVGENYGGELIAALATIKGEELSGHKDIFIEIMHILNNLDTSKMSNDVKIDILKLNQIII</sequence>
<organism evidence="1 2">
    <name type="scientific">Sodalis ligni</name>
    <dbReference type="NCBI Taxonomy" id="2697027"/>
    <lineage>
        <taxon>Bacteria</taxon>
        <taxon>Pseudomonadati</taxon>
        <taxon>Pseudomonadota</taxon>
        <taxon>Gammaproteobacteria</taxon>
        <taxon>Enterobacterales</taxon>
        <taxon>Bruguierivoracaceae</taxon>
        <taxon>Sodalis</taxon>
    </lineage>
</organism>
<proteinExistence type="predicted"/>
<dbReference type="InterPro" id="IPR040547">
    <property type="entry name" value="CdiI"/>
</dbReference>